<sequence>MTLEIKYNLEINQLKHQRNVEKDKINIFFLNFLIEHKDFLLGFTKSLNRFNDYIENKLMEKIPDLELKKAVYNVTKNKYKSFEDFLSKLYPTSINFYLYKCIHESENFLVALKKLNAFCLKRIDSIYESKINSDDLLENLNTDKEVKDIFNRLEIYDEFVFLVNEAEFDSAEAHFLIDCMLE</sequence>
<dbReference type="Proteomes" id="UP000297192">
    <property type="component" value="Segment"/>
</dbReference>
<evidence type="ECO:0000313" key="1">
    <source>
        <dbReference type="EMBL" id="ATE87089.1"/>
    </source>
</evidence>
<reference evidence="1" key="2">
    <citation type="journal article" date="2017" name="Sci. Rep.">
        <title>Characterization of a new member of Iridoviridae, Shrimp hemocyte iridescent virus (SHIV), found in white leg shrimp (Litopenaeus vannamei).</title>
        <authorList>
            <person name="Qiu L."/>
            <person name="Chen M.M."/>
            <person name="Wan X.Y."/>
            <person name="Li C."/>
            <person name="Zhang Q.L."/>
            <person name="Wang R.Y."/>
            <person name="Cheng D.Y."/>
            <person name="Dong X."/>
            <person name="Yang B."/>
            <person name="Wang X.H."/>
            <person name="Xiang J.H."/>
            <person name="Huang J."/>
        </authorList>
    </citation>
    <scope>NUCLEOTIDE SEQUENCE [LARGE SCALE GENOMIC DNA]</scope>
    <source>
        <strain evidence="1">20141215</strain>
    </source>
</reference>
<gene>
    <name evidence="1" type="primary">80L</name>
</gene>
<evidence type="ECO:0000313" key="2">
    <source>
        <dbReference type="Proteomes" id="UP000297192"/>
    </source>
</evidence>
<protein>
    <submittedName>
        <fullName evidence="1">Uncharacterized protein</fullName>
    </submittedName>
</protein>
<dbReference type="RefSeq" id="YP_010084832.1">
    <property type="nucleotide sequence ID" value="NC_055165.1"/>
</dbReference>
<keyword evidence="2" id="KW-1185">Reference proteome</keyword>
<dbReference type="KEGG" id="vg:65099852"/>
<accession>A0A291B0S0</accession>
<dbReference type="GeneID" id="65099852"/>
<proteinExistence type="predicted"/>
<name>A0A291B0S0_9VIRU</name>
<organism evidence="1">
    <name type="scientific">Shrimp hemocyte iridescent virus</name>
    <dbReference type="NCBI Taxonomy" id="2039780"/>
    <lineage>
        <taxon>Viruses</taxon>
        <taxon>Varidnaviria</taxon>
        <taxon>Bamfordvirae</taxon>
        <taxon>Nucleocytoviricota</taxon>
        <taxon>Megaviricetes</taxon>
        <taxon>Pimascovirales</taxon>
        <taxon>Pimascovirales incertae sedis</taxon>
        <taxon>Iridoviridae</taxon>
        <taxon>Betairidovirinae</taxon>
        <taxon>Decapodiridovirus</taxon>
        <taxon>Decapodiridovirus litopenaeus1</taxon>
        <taxon>Decapod iridescent virus 1</taxon>
    </lineage>
</organism>
<dbReference type="EMBL" id="MF599468">
    <property type="protein sequence ID" value="ATE87089.1"/>
    <property type="molecule type" value="Genomic_DNA"/>
</dbReference>
<reference evidence="1" key="1">
    <citation type="journal article" date="2017" name="Arch. Virol.">
        <title>Complete genome sequence of shrimp hemocyte iridescent virus (SHIV) isolated from white leg shrimp, Litopenaeus vannamei.</title>
        <authorList>
            <person name="Qiu L."/>
            <person name="Chen M.M."/>
            <person name="Wang R.Y."/>
            <person name="Wan X.Y."/>
            <person name="Li C."/>
            <person name="Zhang Q.L."/>
            <person name="Dong X."/>
            <person name="Yang B."/>
            <person name="Xiang J.H."/>
            <person name="Huang J."/>
        </authorList>
    </citation>
    <scope>NUCLEOTIDE SEQUENCE [LARGE SCALE GENOMIC DNA]</scope>
    <source>
        <strain evidence="1">20141215</strain>
    </source>
</reference>